<gene>
    <name evidence="11" type="ORF">C8A00DRAFT_13432</name>
</gene>
<reference evidence="11" key="1">
    <citation type="journal article" date="2023" name="Mol. Phylogenet. Evol.">
        <title>Genome-scale phylogeny and comparative genomics of the fungal order Sordariales.</title>
        <authorList>
            <person name="Hensen N."/>
            <person name="Bonometti L."/>
            <person name="Westerberg I."/>
            <person name="Brannstrom I.O."/>
            <person name="Guillou S."/>
            <person name="Cros-Aarteil S."/>
            <person name="Calhoun S."/>
            <person name="Haridas S."/>
            <person name="Kuo A."/>
            <person name="Mondo S."/>
            <person name="Pangilinan J."/>
            <person name="Riley R."/>
            <person name="LaButti K."/>
            <person name="Andreopoulos B."/>
            <person name="Lipzen A."/>
            <person name="Chen C."/>
            <person name="Yan M."/>
            <person name="Daum C."/>
            <person name="Ng V."/>
            <person name="Clum A."/>
            <person name="Steindorff A."/>
            <person name="Ohm R.A."/>
            <person name="Martin F."/>
            <person name="Silar P."/>
            <person name="Natvig D.O."/>
            <person name="Lalanne C."/>
            <person name="Gautier V."/>
            <person name="Ament-Velasquez S.L."/>
            <person name="Kruys A."/>
            <person name="Hutchinson M.I."/>
            <person name="Powell A.J."/>
            <person name="Barry K."/>
            <person name="Miller A.N."/>
            <person name="Grigoriev I.V."/>
            <person name="Debuchy R."/>
            <person name="Gladieux P."/>
            <person name="Hiltunen Thoren M."/>
            <person name="Johannesson H."/>
        </authorList>
    </citation>
    <scope>NUCLEOTIDE SEQUENCE</scope>
    <source>
        <strain evidence="11">CBS 538.74</strain>
    </source>
</reference>
<accession>A0AAN6ZXD6</accession>
<evidence type="ECO:0000256" key="1">
    <source>
        <dbReference type="ARBA" id="ARBA00004141"/>
    </source>
</evidence>
<dbReference type="InterPro" id="IPR035952">
    <property type="entry name" value="Rhomboid-like_sf"/>
</dbReference>
<evidence type="ECO:0000313" key="11">
    <source>
        <dbReference type="EMBL" id="KAK4155495.1"/>
    </source>
</evidence>
<comment type="caution">
    <text evidence="11">The sequence shown here is derived from an EMBL/GenBank/DDBJ whole genome shotgun (WGS) entry which is preliminary data.</text>
</comment>
<dbReference type="GO" id="GO:0006465">
    <property type="term" value="P:signal peptide processing"/>
    <property type="evidence" value="ECO:0007669"/>
    <property type="project" value="TreeGrafter"/>
</dbReference>
<comment type="subcellular location">
    <subcellularLocation>
        <location evidence="1">Membrane</location>
        <topology evidence="1">Multi-pass membrane protein</topology>
    </subcellularLocation>
</comment>
<evidence type="ECO:0000256" key="8">
    <source>
        <dbReference type="SAM" id="MobiDB-lite"/>
    </source>
</evidence>
<dbReference type="GO" id="GO:0004252">
    <property type="term" value="F:serine-type endopeptidase activity"/>
    <property type="evidence" value="ECO:0007669"/>
    <property type="project" value="InterPro"/>
</dbReference>
<dbReference type="PANTHER" id="PTHR43731:SF14">
    <property type="entry name" value="PRESENILIN-ASSOCIATED RHOMBOID-LIKE PROTEIN, MITOCHONDRIAL"/>
    <property type="match status" value="1"/>
</dbReference>
<dbReference type="InterPro" id="IPR050925">
    <property type="entry name" value="Rhomboid_protease_S54"/>
</dbReference>
<feature type="transmembrane region" description="Helical" evidence="9">
    <location>
        <begin position="353"/>
        <end position="370"/>
    </location>
</feature>
<keyword evidence="12" id="KW-1185">Reference proteome</keyword>
<evidence type="ECO:0000256" key="9">
    <source>
        <dbReference type="SAM" id="Phobius"/>
    </source>
</evidence>
<feature type="transmembrane region" description="Helical" evidence="9">
    <location>
        <begin position="315"/>
        <end position="333"/>
    </location>
</feature>
<feature type="transmembrane region" description="Helical" evidence="9">
    <location>
        <begin position="458"/>
        <end position="477"/>
    </location>
</feature>
<feature type="domain" description="Peptidase S54 rhomboid" evidence="10">
    <location>
        <begin position="396"/>
        <end position="540"/>
    </location>
</feature>
<keyword evidence="4" id="KW-0378">Hydrolase</keyword>
<feature type="region of interest" description="Disordered" evidence="8">
    <location>
        <begin position="42"/>
        <end position="66"/>
    </location>
</feature>
<feature type="transmembrane region" description="Helical" evidence="9">
    <location>
        <begin position="498"/>
        <end position="517"/>
    </location>
</feature>
<dbReference type="PANTHER" id="PTHR43731">
    <property type="entry name" value="RHOMBOID PROTEASE"/>
    <property type="match status" value="1"/>
</dbReference>
<organism evidence="11 12">
    <name type="scientific">Chaetomidium leptoderma</name>
    <dbReference type="NCBI Taxonomy" id="669021"/>
    <lineage>
        <taxon>Eukaryota</taxon>
        <taxon>Fungi</taxon>
        <taxon>Dikarya</taxon>
        <taxon>Ascomycota</taxon>
        <taxon>Pezizomycotina</taxon>
        <taxon>Sordariomycetes</taxon>
        <taxon>Sordariomycetidae</taxon>
        <taxon>Sordariales</taxon>
        <taxon>Chaetomiaceae</taxon>
        <taxon>Chaetomidium</taxon>
    </lineage>
</organism>
<evidence type="ECO:0000313" key="12">
    <source>
        <dbReference type="Proteomes" id="UP001302745"/>
    </source>
</evidence>
<keyword evidence="5 9" id="KW-1133">Transmembrane helix</keyword>
<name>A0AAN6ZXD6_9PEZI</name>
<evidence type="ECO:0000256" key="6">
    <source>
        <dbReference type="ARBA" id="ARBA00023136"/>
    </source>
</evidence>
<dbReference type="EMBL" id="MU856886">
    <property type="protein sequence ID" value="KAK4155495.1"/>
    <property type="molecule type" value="Genomic_DNA"/>
</dbReference>
<dbReference type="InterPro" id="IPR022764">
    <property type="entry name" value="Peptidase_S54_rhomboid_dom"/>
</dbReference>
<evidence type="ECO:0000256" key="7">
    <source>
        <dbReference type="SAM" id="Coils"/>
    </source>
</evidence>
<feature type="compositionally biased region" description="Low complexity" evidence="8">
    <location>
        <begin position="48"/>
        <end position="57"/>
    </location>
</feature>
<feature type="transmembrane region" description="Helical" evidence="9">
    <location>
        <begin position="382"/>
        <end position="399"/>
    </location>
</feature>
<dbReference type="Proteomes" id="UP001302745">
    <property type="component" value="Unassembled WGS sequence"/>
</dbReference>
<keyword evidence="7" id="KW-0175">Coiled coil</keyword>
<evidence type="ECO:0000256" key="5">
    <source>
        <dbReference type="ARBA" id="ARBA00022989"/>
    </source>
</evidence>
<dbReference type="Pfam" id="PF01694">
    <property type="entry name" value="Rhomboid"/>
    <property type="match status" value="1"/>
</dbReference>
<evidence type="ECO:0000256" key="2">
    <source>
        <dbReference type="ARBA" id="ARBA00009045"/>
    </source>
</evidence>
<reference evidence="11" key="2">
    <citation type="submission" date="2023-05" db="EMBL/GenBank/DDBJ databases">
        <authorList>
            <consortium name="Lawrence Berkeley National Laboratory"/>
            <person name="Steindorff A."/>
            <person name="Hensen N."/>
            <person name="Bonometti L."/>
            <person name="Westerberg I."/>
            <person name="Brannstrom I.O."/>
            <person name="Guillou S."/>
            <person name="Cros-Aarteil S."/>
            <person name="Calhoun S."/>
            <person name="Haridas S."/>
            <person name="Kuo A."/>
            <person name="Mondo S."/>
            <person name="Pangilinan J."/>
            <person name="Riley R."/>
            <person name="Labutti K."/>
            <person name="Andreopoulos B."/>
            <person name="Lipzen A."/>
            <person name="Chen C."/>
            <person name="Yanf M."/>
            <person name="Daum C."/>
            <person name="Ng V."/>
            <person name="Clum A."/>
            <person name="Ohm R."/>
            <person name="Martin F."/>
            <person name="Silar P."/>
            <person name="Natvig D."/>
            <person name="Lalanne C."/>
            <person name="Gautier V."/>
            <person name="Ament-Velasquez S.L."/>
            <person name="Kruys A."/>
            <person name="Hutchinson M.I."/>
            <person name="Powell A.J."/>
            <person name="Barry K."/>
            <person name="Miller A.N."/>
            <person name="Grigoriev I.V."/>
            <person name="Debuchy R."/>
            <person name="Gladieux P."/>
            <person name="Thoren M.H."/>
            <person name="Johannesson H."/>
        </authorList>
    </citation>
    <scope>NUCLEOTIDE SEQUENCE</scope>
    <source>
        <strain evidence="11">CBS 538.74</strain>
    </source>
</reference>
<protein>
    <recommendedName>
        <fullName evidence="10">Peptidase S54 rhomboid domain-containing protein</fullName>
    </recommendedName>
</protein>
<keyword evidence="6 9" id="KW-0472">Membrane</keyword>
<comment type="similarity">
    <text evidence="2">Belongs to the peptidase S54 family.</text>
</comment>
<dbReference type="SUPFAM" id="SSF144091">
    <property type="entry name" value="Rhomboid-like"/>
    <property type="match status" value="1"/>
</dbReference>
<proteinExistence type="inferred from homology"/>
<keyword evidence="3 9" id="KW-0812">Transmembrane</keyword>
<feature type="transmembrane region" description="Helical" evidence="9">
    <location>
        <begin position="430"/>
        <end position="452"/>
    </location>
</feature>
<dbReference type="GO" id="GO:0016020">
    <property type="term" value="C:membrane"/>
    <property type="evidence" value="ECO:0007669"/>
    <property type="project" value="UniProtKB-SubCell"/>
</dbReference>
<evidence type="ECO:0000256" key="4">
    <source>
        <dbReference type="ARBA" id="ARBA00022801"/>
    </source>
</evidence>
<evidence type="ECO:0000259" key="10">
    <source>
        <dbReference type="Pfam" id="PF01694"/>
    </source>
</evidence>
<dbReference type="AlphaFoldDB" id="A0AAN6ZXD6"/>
<evidence type="ECO:0000256" key="3">
    <source>
        <dbReference type="ARBA" id="ARBA00022692"/>
    </source>
</evidence>
<sequence>MSSCSLGVNALRSSVQAAAHHLTRPCTRLLLPATPFSSRCFSSWPSTQQQRQPQPQRGGHGRNTVAGPALLRNARPVLPQWLGIRTLLGSWSVITHYVHLPPNYTDEDGLPFSRKELNFEQVLSLFGPGISTAGGNRLLRILHGRRVAGTLDDPTVKVRTRDFLMEHQDIALGYLRREVPVDEVANAGLRAEDELAALEKGGAKSTGQTSGGPNKAGKFKLYKDGIAPPNKDSVYGTSALEEVRALNRAKHAARLKLEEEEKKKREEEWRHGKAGPLQLAGKQQTRQVSAQMQEYMVRAQSDLKEPPKMKKWQRLLPSAAFVLGLTGLCLAYAEFYRPPRRADRLFPDIPPAAATVGTLILANLLCWGLWKVPPMWRLLNRYFMVVAATPRAPAMLNAVFSHQSFLHMAQNMVVLWFLGVRFYDDVGRGTFLATYFSSGAVGALGTLTWAVMRNRLDLASLGASGAVYGIGAAYLWLHRFEYFKIFGLPPPPSDGVHGLALLALAAALNIGGIFTSKRLTVDITSHLVGMGVGIVAAHLVERKRGAQQQPGGVVKLAEAEAVATTTPPTEG</sequence>
<feature type="coiled-coil region" evidence="7">
    <location>
        <begin position="243"/>
        <end position="270"/>
    </location>
</feature>
<dbReference type="Gene3D" id="1.20.1540.10">
    <property type="entry name" value="Rhomboid-like"/>
    <property type="match status" value="1"/>
</dbReference>